<evidence type="ECO:0000313" key="3">
    <source>
        <dbReference type="Proteomes" id="UP000316612"/>
    </source>
</evidence>
<feature type="transmembrane region" description="Helical" evidence="1">
    <location>
        <begin position="48"/>
        <end position="70"/>
    </location>
</feature>
<sequence length="72" mass="7681">MERQSNRTVHSAVRHHGGGGVIIGGIGAMLLFGVFAVMLAAQSPTQDWVPLLIGVSMGFSAMLFGIVYHFTH</sequence>
<reference evidence="2 3" key="1">
    <citation type="submission" date="2019-06" db="EMBL/GenBank/DDBJ databases">
        <title>Whole genome shotgun sequence of Glutamicibacter uratoxydans NBRC 15515.</title>
        <authorList>
            <person name="Hosoyama A."/>
            <person name="Uohara A."/>
            <person name="Ohji S."/>
            <person name="Ichikawa N."/>
        </authorList>
    </citation>
    <scope>NUCLEOTIDE SEQUENCE [LARGE SCALE GENOMIC DNA]</scope>
    <source>
        <strain evidence="2 3">NBRC 15515</strain>
    </source>
</reference>
<dbReference type="Proteomes" id="UP000316612">
    <property type="component" value="Unassembled WGS sequence"/>
</dbReference>
<accession>A0A4Y4DPM5</accession>
<protein>
    <submittedName>
        <fullName evidence="2">Uncharacterized protein</fullName>
    </submittedName>
</protein>
<dbReference type="EMBL" id="BJNY01000005">
    <property type="protein sequence ID" value="GED05555.1"/>
    <property type="molecule type" value="Genomic_DNA"/>
</dbReference>
<keyword evidence="3" id="KW-1185">Reference proteome</keyword>
<feature type="transmembrane region" description="Helical" evidence="1">
    <location>
        <begin position="21"/>
        <end position="42"/>
    </location>
</feature>
<dbReference type="RefSeq" id="WP_141362751.1">
    <property type="nucleotide sequence ID" value="NZ_BAAAJL010000008.1"/>
</dbReference>
<evidence type="ECO:0000256" key="1">
    <source>
        <dbReference type="SAM" id="Phobius"/>
    </source>
</evidence>
<keyword evidence="1" id="KW-1133">Transmembrane helix</keyword>
<keyword evidence="1" id="KW-0472">Membrane</keyword>
<organism evidence="2 3">
    <name type="scientific">Glutamicibacter uratoxydans</name>
    <name type="common">Arthrobacter uratoxydans</name>
    <dbReference type="NCBI Taxonomy" id="43667"/>
    <lineage>
        <taxon>Bacteria</taxon>
        <taxon>Bacillati</taxon>
        <taxon>Actinomycetota</taxon>
        <taxon>Actinomycetes</taxon>
        <taxon>Micrococcales</taxon>
        <taxon>Micrococcaceae</taxon>
        <taxon>Glutamicibacter</taxon>
    </lineage>
</organism>
<keyword evidence="1" id="KW-0812">Transmembrane</keyword>
<proteinExistence type="predicted"/>
<gene>
    <name evidence="2" type="ORF">AUR04nite_10870</name>
</gene>
<dbReference type="AlphaFoldDB" id="A0A4Y4DPM5"/>
<name>A0A4Y4DPM5_GLUUR</name>
<dbReference type="OrthoDB" id="4954815at2"/>
<evidence type="ECO:0000313" key="2">
    <source>
        <dbReference type="EMBL" id="GED05555.1"/>
    </source>
</evidence>
<comment type="caution">
    <text evidence="2">The sequence shown here is derived from an EMBL/GenBank/DDBJ whole genome shotgun (WGS) entry which is preliminary data.</text>
</comment>